<evidence type="ECO:0000256" key="7">
    <source>
        <dbReference type="PROSITE-ProRule" id="PRU00509"/>
    </source>
</evidence>
<evidence type="ECO:0000256" key="3">
    <source>
        <dbReference type="ARBA" id="ARBA00022723"/>
    </source>
</evidence>
<sequence>MNRLRGGPGPPPQDIYEFSLDEDDAKVLLRGRAVGVVSPLAEYIQSEHQNGGFFPAAPPEAQDASGAAVQQRKKRKRCGVCGPCLRRENCGTCKNCLNRKIGHQICTLRKCDQLKKKASSWELFSPLSSAAGWLSGSLAGWLAVVCERACTRPGTLWHGV</sequence>
<reference evidence="9 10" key="1">
    <citation type="submission" date="2024-09" db="EMBL/GenBank/DDBJ databases">
        <title>A chromosome-level genome assembly of Gray's grenadier anchovy, Coilia grayii.</title>
        <authorList>
            <person name="Fu Z."/>
        </authorList>
    </citation>
    <scope>NUCLEOTIDE SEQUENCE [LARGE SCALE GENOMIC DNA]</scope>
    <source>
        <strain evidence="9">G4</strain>
        <tissue evidence="9">Muscle</tissue>
    </source>
</reference>
<keyword evidence="6" id="KW-0238">DNA-binding</keyword>
<dbReference type="GO" id="GO:0005737">
    <property type="term" value="C:cytoplasm"/>
    <property type="evidence" value="ECO:0007669"/>
    <property type="project" value="UniProtKB-SubCell"/>
</dbReference>
<organism evidence="9 10">
    <name type="scientific">Coilia grayii</name>
    <name type="common">Gray's grenadier anchovy</name>
    <dbReference type="NCBI Taxonomy" id="363190"/>
    <lineage>
        <taxon>Eukaryota</taxon>
        <taxon>Metazoa</taxon>
        <taxon>Chordata</taxon>
        <taxon>Craniata</taxon>
        <taxon>Vertebrata</taxon>
        <taxon>Euteleostomi</taxon>
        <taxon>Actinopterygii</taxon>
        <taxon>Neopterygii</taxon>
        <taxon>Teleostei</taxon>
        <taxon>Clupei</taxon>
        <taxon>Clupeiformes</taxon>
        <taxon>Clupeoidei</taxon>
        <taxon>Engraulidae</taxon>
        <taxon>Coilinae</taxon>
        <taxon>Coilia</taxon>
    </lineage>
</organism>
<protein>
    <recommendedName>
        <fullName evidence="8">CXXC-type domain-containing protein</fullName>
    </recommendedName>
</protein>
<dbReference type="InterPro" id="IPR040388">
    <property type="entry name" value="CXXC4/CXXC5"/>
</dbReference>
<evidence type="ECO:0000313" key="10">
    <source>
        <dbReference type="Proteomes" id="UP001591681"/>
    </source>
</evidence>
<keyword evidence="4 7" id="KW-0863">Zinc-finger</keyword>
<keyword evidence="3" id="KW-0479">Metal-binding</keyword>
<dbReference type="AlphaFoldDB" id="A0ABD1JZ95"/>
<evidence type="ECO:0000256" key="4">
    <source>
        <dbReference type="ARBA" id="ARBA00022771"/>
    </source>
</evidence>
<dbReference type="InterPro" id="IPR002857">
    <property type="entry name" value="Znf_CXXC"/>
</dbReference>
<gene>
    <name evidence="9" type="ORF">ACEWY4_011993</name>
</gene>
<keyword evidence="10" id="KW-1185">Reference proteome</keyword>
<evidence type="ECO:0000259" key="8">
    <source>
        <dbReference type="PROSITE" id="PS51058"/>
    </source>
</evidence>
<feature type="domain" description="CXXC-type" evidence="8">
    <location>
        <begin position="71"/>
        <end position="112"/>
    </location>
</feature>
<dbReference type="PANTHER" id="PTHR13419:SF0">
    <property type="entry name" value="CXXC-TYPE DOMAIN-CONTAINING PROTEIN"/>
    <property type="match status" value="1"/>
</dbReference>
<dbReference type="GO" id="GO:0003677">
    <property type="term" value="F:DNA binding"/>
    <property type="evidence" value="ECO:0007669"/>
    <property type="project" value="UniProtKB-KW"/>
</dbReference>
<dbReference type="Pfam" id="PF02008">
    <property type="entry name" value="zf-CXXC"/>
    <property type="match status" value="1"/>
</dbReference>
<dbReference type="GO" id="GO:0008270">
    <property type="term" value="F:zinc ion binding"/>
    <property type="evidence" value="ECO:0007669"/>
    <property type="project" value="UniProtKB-KW"/>
</dbReference>
<dbReference type="EMBL" id="JBHFQA010000010">
    <property type="protein sequence ID" value="KAL2092195.1"/>
    <property type="molecule type" value="Genomic_DNA"/>
</dbReference>
<proteinExistence type="predicted"/>
<name>A0ABD1JZ95_9TELE</name>
<accession>A0ABD1JZ95</accession>
<keyword evidence="2" id="KW-0963">Cytoplasm</keyword>
<evidence type="ECO:0000256" key="6">
    <source>
        <dbReference type="ARBA" id="ARBA00023125"/>
    </source>
</evidence>
<comment type="caution">
    <text evidence="9">The sequence shown here is derived from an EMBL/GenBank/DDBJ whole genome shotgun (WGS) entry which is preliminary data.</text>
</comment>
<evidence type="ECO:0000313" key="9">
    <source>
        <dbReference type="EMBL" id="KAL2092195.1"/>
    </source>
</evidence>
<evidence type="ECO:0000256" key="5">
    <source>
        <dbReference type="ARBA" id="ARBA00022833"/>
    </source>
</evidence>
<dbReference type="PROSITE" id="PS51058">
    <property type="entry name" value="ZF_CXXC"/>
    <property type="match status" value="1"/>
</dbReference>
<evidence type="ECO:0000256" key="1">
    <source>
        <dbReference type="ARBA" id="ARBA00004496"/>
    </source>
</evidence>
<comment type="subcellular location">
    <subcellularLocation>
        <location evidence="1">Cytoplasm</location>
    </subcellularLocation>
</comment>
<dbReference type="Proteomes" id="UP001591681">
    <property type="component" value="Unassembled WGS sequence"/>
</dbReference>
<keyword evidence="5" id="KW-0862">Zinc</keyword>
<dbReference type="PANTHER" id="PTHR13419">
    <property type="entry name" value="ZINC FINGER-CONTAINING"/>
    <property type="match status" value="1"/>
</dbReference>
<evidence type="ECO:0000256" key="2">
    <source>
        <dbReference type="ARBA" id="ARBA00022490"/>
    </source>
</evidence>